<keyword evidence="4" id="KW-0732">Signal</keyword>
<dbReference type="EMBL" id="JAANYN010000001">
    <property type="protein sequence ID" value="NHE55769.1"/>
    <property type="molecule type" value="Genomic_DNA"/>
</dbReference>
<dbReference type="InterPro" id="IPR051648">
    <property type="entry name" value="CWI-Assembly_Regulator"/>
</dbReference>
<name>A0ABX0H1U8_9BACT</name>
<reference evidence="6 7" key="1">
    <citation type="submission" date="2020-03" db="EMBL/GenBank/DDBJ databases">
        <title>Cyclobacterium plantarum sp. nov., a marine bacterium isolated from a coastal-marine wetland.</title>
        <authorList>
            <person name="Sanchez-Porro C."/>
            <person name="Ventosa A."/>
            <person name="Amoozegar M."/>
        </authorList>
    </citation>
    <scope>NUCLEOTIDE SEQUENCE [LARGE SCALE GENOMIC DNA]</scope>
    <source>
        <strain evidence="6 7">GBPx2</strain>
    </source>
</reference>
<proteinExistence type="predicted"/>
<dbReference type="PANTHER" id="PTHR31018">
    <property type="entry name" value="SPORULATION-SPECIFIC PROTEIN-RELATED"/>
    <property type="match status" value="1"/>
</dbReference>
<dbReference type="Proteomes" id="UP000649799">
    <property type="component" value="Unassembled WGS sequence"/>
</dbReference>
<evidence type="ECO:0000256" key="4">
    <source>
        <dbReference type="ARBA" id="ARBA00022729"/>
    </source>
</evidence>
<sequence length="530" mass="58625">MYSYFKRFFHLLLLNAVLFLSCSEETSPPIPVSTKVTFSIDLLEFDAENGRLTNTRIENISTISLTIGNEEEGETKIEKTVGKLVDNGTALEVEGIELFSGEYYLSEILIKDNEGLVLYATPLQGSTLDKDFPNSLPFNFTISESTQRIADIQVLNTMGWNPEDFGFAGIELAFKEGPDCDGGVFEGNVSFTSQGEINEFASLCHTEINGDLRISIFDRPLDLTPLSSLKAINGTLYIWGAQYIPRPVNTLVSLEGLHNVTQVSVISFHYLYDLQSLEGLRGLKEVELFYMNEVTKVRNLKGLENLETCRLLRIEDFTSIVNLEGLSALSQLDFLQLTKLPELTSFQGASSLSHIGSLQLFRLDKLTSLAGSFNPVPQEINTLSLNSIPLKDLKGLFSEDLRIKDGLGIVRLEQIESLEGLFFTEEIEVVNISFNDKLRDINELSGIKTIKNMMEITGNELLESLDGLESLESISGAAATTLKITNNPALTDFCGIKPLLEKKPDLGVVIVENGFNPLPAEIAEGNCLMD</sequence>
<dbReference type="Gene3D" id="3.80.20.20">
    <property type="entry name" value="Receptor L-domain"/>
    <property type="match status" value="1"/>
</dbReference>
<evidence type="ECO:0000256" key="1">
    <source>
        <dbReference type="ARBA" id="ARBA00004191"/>
    </source>
</evidence>
<protein>
    <submittedName>
        <fullName evidence="6">Uncharacterized protein</fullName>
    </submittedName>
</protein>
<dbReference type="SUPFAM" id="SSF52058">
    <property type="entry name" value="L domain-like"/>
    <property type="match status" value="2"/>
</dbReference>
<evidence type="ECO:0000256" key="5">
    <source>
        <dbReference type="ARBA" id="ARBA00023180"/>
    </source>
</evidence>
<gene>
    <name evidence="6" type="ORF">G9Q97_02955</name>
</gene>
<accession>A0ABX0H1U8</accession>
<evidence type="ECO:0000313" key="7">
    <source>
        <dbReference type="Proteomes" id="UP000649799"/>
    </source>
</evidence>
<comment type="subcellular location">
    <subcellularLocation>
        <location evidence="1">Secreted</location>
        <location evidence="1">Cell wall</location>
    </subcellularLocation>
</comment>
<keyword evidence="3" id="KW-0964">Secreted</keyword>
<dbReference type="InterPro" id="IPR036941">
    <property type="entry name" value="Rcpt_L-dom_sf"/>
</dbReference>
<dbReference type="InterPro" id="IPR032675">
    <property type="entry name" value="LRR_dom_sf"/>
</dbReference>
<dbReference type="Gene3D" id="3.80.10.10">
    <property type="entry name" value="Ribonuclease Inhibitor"/>
    <property type="match status" value="1"/>
</dbReference>
<evidence type="ECO:0000256" key="2">
    <source>
        <dbReference type="ARBA" id="ARBA00022512"/>
    </source>
</evidence>
<keyword evidence="7" id="KW-1185">Reference proteome</keyword>
<dbReference type="RefSeq" id="WP_166142955.1">
    <property type="nucleotide sequence ID" value="NZ_JAANYN010000001.1"/>
</dbReference>
<comment type="caution">
    <text evidence="6">The sequence shown here is derived from an EMBL/GenBank/DDBJ whole genome shotgun (WGS) entry which is preliminary data.</text>
</comment>
<organism evidence="6 7">
    <name type="scientific">Cyclobacterium plantarum</name>
    <dbReference type="NCBI Taxonomy" id="2716263"/>
    <lineage>
        <taxon>Bacteria</taxon>
        <taxon>Pseudomonadati</taxon>
        <taxon>Bacteroidota</taxon>
        <taxon>Cytophagia</taxon>
        <taxon>Cytophagales</taxon>
        <taxon>Cyclobacteriaceae</taxon>
        <taxon>Cyclobacterium</taxon>
    </lineage>
</organism>
<keyword evidence="2" id="KW-0134">Cell wall</keyword>
<evidence type="ECO:0000256" key="3">
    <source>
        <dbReference type="ARBA" id="ARBA00022525"/>
    </source>
</evidence>
<keyword evidence="5" id="KW-0325">Glycoprotein</keyword>
<dbReference type="PANTHER" id="PTHR31018:SF3">
    <property type="entry name" value="RECEPTOR PROTEIN-TYROSINE KINASE"/>
    <property type="match status" value="1"/>
</dbReference>
<evidence type="ECO:0000313" key="6">
    <source>
        <dbReference type="EMBL" id="NHE55769.1"/>
    </source>
</evidence>
<dbReference type="PROSITE" id="PS51257">
    <property type="entry name" value="PROKAR_LIPOPROTEIN"/>
    <property type="match status" value="1"/>
</dbReference>